<dbReference type="InterPro" id="IPR000292">
    <property type="entry name" value="For/NO2_transpt"/>
</dbReference>
<evidence type="ECO:0000313" key="8">
    <source>
        <dbReference type="Proteomes" id="UP000003560"/>
    </source>
</evidence>
<keyword evidence="2 6" id="KW-0812">Transmembrane</keyword>
<dbReference type="AlphaFoldDB" id="B6GCS8"/>
<dbReference type="HOGENOM" id="CLU_036896_3_0_11"/>
<reference evidence="7 8" key="1">
    <citation type="submission" date="2008-10" db="EMBL/GenBank/DDBJ databases">
        <title>Draft genome sequence of Collinsella stercoris (DSM 13279).</title>
        <authorList>
            <person name="Sudarsanam P."/>
            <person name="Ley R."/>
            <person name="Guruge J."/>
            <person name="Turnbaugh P.J."/>
            <person name="Mahowald M."/>
            <person name="Liep D."/>
            <person name="Gordon J."/>
        </authorList>
    </citation>
    <scope>NUCLEOTIDE SEQUENCE [LARGE SCALE GENOMIC DNA]</scope>
    <source>
        <strain evidence="7 8">DSM 13279</strain>
    </source>
</reference>
<dbReference type="PROSITE" id="PS01006">
    <property type="entry name" value="FORMATE_NITRITE_TP_2"/>
    <property type="match status" value="1"/>
</dbReference>
<dbReference type="Proteomes" id="UP000003560">
    <property type="component" value="Unassembled WGS sequence"/>
</dbReference>
<dbReference type="PANTHER" id="PTHR30520">
    <property type="entry name" value="FORMATE TRANSPORTER-RELATED"/>
    <property type="match status" value="1"/>
</dbReference>
<sequence>MGEGMDMAENESGTVMLPPAKTQEAFVHIGFAKARLTRGRAFVLAILAGAFVALGASFMLMVRSDASLAPSISLILGGLAFCLGLFLVLVAGAELFTGNCLMVIGALDGRYPLVRMLRKWAVVYAGNAVGALLVVALLLIAGFPQMQGGSVGELACSVAASKAALSPMVAFARGILCNVLVCLAVWMGSAGKTVCDKLAAAILPVVAFVVLGFEHSVANMFFLPLGLAIEAVFGGATVALVGVASNLVFVTLGNIVGGVAVAAAYWFVYGREDRN</sequence>
<evidence type="ECO:0000256" key="5">
    <source>
        <dbReference type="ARBA" id="ARBA00049660"/>
    </source>
</evidence>
<dbReference type="GO" id="GO:0015499">
    <property type="term" value="F:formate transmembrane transporter activity"/>
    <property type="evidence" value="ECO:0007669"/>
    <property type="project" value="TreeGrafter"/>
</dbReference>
<evidence type="ECO:0000256" key="6">
    <source>
        <dbReference type="SAM" id="Phobius"/>
    </source>
</evidence>
<accession>B6GCS8</accession>
<dbReference type="eggNOG" id="COG2116">
    <property type="taxonomic scope" value="Bacteria"/>
</dbReference>
<feature type="transmembrane region" description="Helical" evidence="6">
    <location>
        <begin position="119"/>
        <end position="143"/>
    </location>
</feature>
<feature type="transmembrane region" description="Helical" evidence="6">
    <location>
        <begin position="74"/>
        <end position="107"/>
    </location>
</feature>
<name>B6GCS8_9ACTN</name>
<reference evidence="7 8" key="2">
    <citation type="submission" date="2008-10" db="EMBL/GenBank/DDBJ databases">
        <authorList>
            <person name="Fulton L."/>
            <person name="Clifton S."/>
            <person name="Fulton B."/>
            <person name="Xu J."/>
            <person name="Minx P."/>
            <person name="Pepin K.H."/>
            <person name="Johnson M."/>
            <person name="Thiruvilangam P."/>
            <person name="Bhonagiri V."/>
            <person name="Nash W.E."/>
            <person name="Mardis E.R."/>
            <person name="Wilson R.K."/>
        </authorList>
    </citation>
    <scope>NUCLEOTIDE SEQUENCE [LARGE SCALE GENOMIC DNA]</scope>
    <source>
        <strain evidence="7 8">DSM 13279</strain>
    </source>
</reference>
<evidence type="ECO:0000313" key="7">
    <source>
        <dbReference type="EMBL" id="EEA89918.1"/>
    </source>
</evidence>
<feature type="transmembrane region" description="Helical" evidence="6">
    <location>
        <begin position="247"/>
        <end position="268"/>
    </location>
</feature>
<keyword evidence="3 6" id="KW-1133">Transmembrane helix</keyword>
<dbReference type="GO" id="GO:0005886">
    <property type="term" value="C:plasma membrane"/>
    <property type="evidence" value="ECO:0007669"/>
    <property type="project" value="TreeGrafter"/>
</dbReference>
<dbReference type="STRING" id="445975.COLSTE_01902"/>
<comment type="similarity">
    <text evidence="5">Belongs to the FNT transporter (TC 1.A.16) family.</text>
</comment>
<dbReference type="EMBL" id="ABXJ01000110">
    <property type="protein sequence ID" value="EEA89918.1"/>
    <property type="molecule type" value="Genomic_DNA"/>
</dbReference>
<comment type="subcellular location">
    <subcellularLocation>
        <location evidence="1">Membrane</location>
        <topology evidence="1">Multi-pass membrane protein</topology>
    </subcellularLocation>
</comment>
<feature type="transmembrane region" description="Helical" evidence="6">
    <location>
        <begin position="41"/>
        <end position="62"/>
    </location>
</feature>
<feature type="transmembrane region" description="Helical" evidence="6">
    <location>
        <begin position="221"/>
        <end position="240"/>
    </location>
</feature>
<feature type="transmembrane region" description="Helical" evidence="6">
    <location>
        <begin position="198"/>
        <end position="215"/>
    </location>
</feature>
<evidence type="ECO:0000256" key="2">
    <source>
        <dbReference type="ARBA" id="ARBA00022692"/>
    </source>
</evidence>
<keyword evidence="4 6" id="KW-0472">Membrane</keyword>
<dbReference type="InterPro" id="IPR024002">
    <property type="entry name" value="For/NO2_transpt_CS"/>
</dbReference>
<organism evidence="7 8">
    <name type="scientific">Collinsella stercoris DSM 13279</name>
    <dbReference type="NCBI Taxonomy" id="445975"/>
    <lineage>
        <taxon>Bacteria</taxon>
        <taxon>Bacillati</taxon>
        <taxon>Actinomycetota</taxon>
        <taxon>Coriobacteriia</taxon>
        <taxon>Coriobacteriales</taxon>
        <taxon>Coriobacteriaceae</taxon>
        <taxon>Collinsella</taxon>
    </lineage>
</organism>
<evidence type="ECO:0000256" key="3">
    <source>
        <dbReference type="ARBA" id="ARBA00022989"/>
    </source>
</evidence>
<gene>
    <name evidence="7" type="primary">fnt</name>
    <name evidence="7" type="ORF">COLSTE_01902</name>
</gene>
<dbReference type="PANTHER" id="PTHR30520:SF6">
    <property type="entry name" value="FORMATE_NITRATE FAMILY TRANSPORTER (EUROFUNG)"/>
    <property type="match status" value="1"/>
</dbReference>
<feature type="transmembrane region" description="Helical" evidence="6">
    <location>
        <begin position="163"/>
        <end position="186"/>
    </location>
</feature>
<proteinExistence type="inferred from homology"/>
<keyword evidence="8" id="KW-1185">Reference proteome</keyword>
<comment type="caution">
    <text evidence="7">The sequence shown here is derived from an EMBL/GenBank/DDBJ whole genome shotgun (WGS) entry which is preliminary data.</text>
</comment>
<evidence type="ECO:0000256" key="1">
    <source>
        <dbReference type="ARBA" id="ARBA00004141"/>
    </source>
</evidence>
<dbReference type="InterPro" id="IPR023271">
    <property type="entry name" value="Aquaporin-like"/>
</dbReference>
<dbReference type="PROSITE" id="PS01005">
    <property type="entry name" value="FORMATE_NITRITE_TP_1"/>
    <property type="match status" value="1"/>
</dbReference>
<protein>
    <submittedName>
        <fullName evidence="7">Formate/nitrite transporter</fullName>
    </submittedName>
</protein>
<dbReference type="Gene3D" id="1.20.1080.10">
    <property type="entry name" value="Glycerol uptake facilitator protein"/>
    <property type="match status" value="1"/>
</dbReference>
<dbReference type="Pfam" id="PF01226">
    <property type="entry name" value="Form_Nir_trans"/>
    <property type="match status" value="1"/>
</dbReference>
<evidence type="ECO:0000256" key="4">
    <source>
        <dbReference type="ARBA" id="ARBA00023136"/>
    </source>
</evidence>